<comment type="caution">
    <text evidence="3">The sequence shown here is derived from an EMBL/GenBank/DDBJ whole genome shotgun (WGS) entry which is preliminary data.</text>
</comment>
<gene>
    <name evidence="3" type="ORF">SDC9_58066</name>
</gene>
<dbReference type="SUPFAM" id="SSF47240">
    <property type="entry name" value="Ferritin-like"/>
    <property type="match status" value="1"/>
</dbReference>
<dbReference type="Gene3D" id="1.20.120.660">
    <property type="entry name" value="IL-4 antagonist (De novo design) like domain"/>
    <property type="match status" value="1"/>
</dbReference>
<dbReference type="InterPro" id="IPR009078">
    <property type="entry name" value="Ferritin-like_SF"/>
</dbReference>
<dbReference type="GO" id="GO:0016491">
    <property type="term" value="F:oxidoreductase activity"/>
    <property type="evidence" value="ECO:0007669"/>
    <property type="project" value="InterPro"/>
</dbReference>
<proteinExistence type="predicted"/>
<feature type="region of interest" description="Disordered" evidence="1">
    <location>
        <begin position="65"/>
        <end position="89"/>
    </location>
</feature>
<feature type="domain" description="Rubrerythrin diiron-binding" evidence="2">
    <location>
        <begin position="27"/>
        <end position="73"/>
    </location>
</feature>
<sequence>MEVSVQLQLSQKERLLLEDNKLQEEVCVIKYQNYAGQAQDPQLKQLFNTLATDEQHHFGMINQMLQGQQPNMSHHSPDSLSPPSISTIK</sequence>
<evidence type="ECO:0000259" key="2">
    <source>
        <dbReference type="Pfam" id="PF02915"/>
    </source>
</evidence>
<dbReference type="Pfam" id="PF02915">
    <property type="entry name" value="Rubrerythrin"/>
    <property type="match status" value="1"/>
</dbReference>
<evidence type="ECO:0000313" key="3">
    <source>
        <dbReference type="EMBL" id="MPM11716.1"/>
    </source>
</evidence>
<name>A0A644X6C1_9ZZZZ</name>
<dbReference type="CDD" id="cd00657">
    <property type="entry name" value="Ferritin_like"/>
    <property type="match status" value="1"/>
</dbReference>
<dbReference type="EMBL" id="VSSQ01001869">
    <property type="protein sequence ID" value="MPM11716.1"/>
    <property type="molecule type" value="Genomic_DNA"/>
</dbReference>
<dbReference type="GO" id="GO:0046872">
    <property type="term" value="F:metal ion binding"/>
    <property type="evidence" value="ECO:0007669"/>
    <property type="project" value="InterPro"/>
</dbReference>
<dbReference type="AlphaFoldDB" id="A0A644X6C1"/>
<evidence type="ECO:0000256" key="1">
    <source>
        <dbReference type="SAM" id="MobiDB-lite"/>
    </source>
</evidence>
<accession>A0A644X6C1</accession>
<dbReference type="InterPro" id="IPR003251">
    <property type="entry name" value="Rr_diiron-bd_dom"/>
</dbReference>
<organism evidence="3">
    <name type="scientific">bioreactor metagenome</name>
    <dbReference type="NCBI Taxonomy" id="1076179"/>
    <lineage>
        <taxon>unclassified sequences</taxon>
        <taxon>metagenomes</taxon>
        <taxon>ecological metagenomes</taxon>
    </lineage>
</organism>
<protein>
    <recommendedName>
        <fullName evidence="2">Rubrerythrin diiron-binding domain-containing protein</fullName>
    </recommendedName>
</protein>
<feature type="compositionally biased region" description="Low complexity" evidence="1">
    <location>
        <begin position="78"/>
        <end position="89"/>
    </location>
</feature>
<reference evidence="3" key="1">
    <citation type="submission" date="2019-08" db="EMBL/GenBank/DDBJ databases">
        <authorList>
            <person name="Kucharzyk K."/>
            <person name="Murdoch R.W."/>
            <person name="Higgins S."/>
            <person name="Loffler F."/>
        </authorList>
    </citation>
    <scope>NUCLEOTIDE SEQUENCE</scope>
</reference>